<dbReference type="Proteomes" id="UP000273811">
    <property type="component" value="Unassembled WGS sequence"/>
</dbReference>
<evidence type="ECO:0000313" key="1">
    <source>
        <dbReference type="EMBL" id="RWR12183.1"/>
    </source>
</evidence>
<evidence type="ECO:0000313" key="2">
    <source>
        <dbReference type="Proteomes" id="UP000273811"/>
    </source>
</evidence>
<protein>
    <submittedName>
        <fullName evidence="1">Uncharacterized protein</fullName>
    </submittedName>
</protein>
<accession>A0A443IVT0</accession>
<dbReference type="AlphaFoldDB" id="A0A443IVT0"/>
<keyword evidence="2" id="KW-1185">Reference proteome</keyword>
<dbReference type="EMBL" id="QYTU02000012">
    <property type="protein sequence ID" value="RWR12183.1"/>
    <property type="molecule type" value="Genomic_DNA"/>
</dbReference>
<sequence length="84" mass="9165">MRSIEHAKTRISSLIGKSKFEKMVGVAAVLTELLAERKVKPIIVGGLAVELYTKSDYTTVDIDLVISGGRLPGIILLKRQPSMI</sequence>
<comment type="caution">
    <text evidence="1">The sequence shown here is derived from an EMBL/GenBank/DDBJ whole genome shotgun (WGS) entry which is preliminary data.</text>
</comment>
<gene>
    <name evidence="1" type="ORF">D4N35_007380</name>
</gene>
<dbReference type="RefSeq" id="WP_120072005.1">
    <property type="nucleotide sequence ID" value="NZ_CP126113.1"/>
</dbReference>
<organism evidence="1 2">
    <name type="scientific">Siminovitchia fortis</name>
    <dbReference type="NCBI Taxonomy" id="254758"/>
    <lineage>
        <taxon>Bacteria</taxon>
        <taxon>Bacillati</taxon>
        <taxon>Bacillota</taxon>
        <taxon>Bacilli</taxon>
        <taxon>Bacillales</taxon>
        <taxon>Bacillaceae</taxon>
        <taxon>Siminovitchia</taxon>
    </lineage>
</organism>
<dbReference type="OrthoDB" id="7432624at2"/>
<proteinExistence type="predicted"/>
<name>A0A443IVT0_9BACI</name>
<reference evidence="1" key="1">
    <citation type="submission" date="2018-12" db="EMBL/GenBank/DDBJ databases">
        <authorList>
            <person name="Sun L."/>
            <person name="Chen Z."/>
        </authorList>
    </citation>
    <scope>NUCLEOTIDE SEQUENCE [LARGE SCALE GENOMIC DNA]</scope>
    <source>
        <strain evidence="1">DSM 16012</strain>
    </source>
</reference>